<evidence type="ECO:0000313" key="11">
    <source>
        <dbReference type="Proteomes" id="UP001430149"/>
    </source>
</evidence>
<dbReference type="Pfam" id="PF00083">
    <property type="entry name" value="Sugar_tr"/>
    <property type="match status" value="1"/>
</dbReference>
<evidence type="ECO:0000256" key="6">
    <source>
        <dbReference type="ARBA" id="ARBA00023136"/>
    </source>
</evidence>
<comment type="caution">
    <text evidence="10">The sequence shown here is derived from an EMBL/GenBank/DDBJ whole genome shotgun (WGS) entry which is preliminary data.</text>
</comment>
<feature type="transmembrane region" description="Helical" evidence="8">
    <location>
        <begin position="173"/>
        <end position="192"/>
    </location>
</feature>
<dbReference type="PROSITE" id="PS00216">
    <property type="entry name" value="SUGAR_TRANSPORT_1"/>
    <property type="match status" value="1"/>
</dbReference>
<feature type="transmembrane region" description="Helical" evidence="8">
    <location>
        <begin position="385"/>
        <end position="406"/>
    </location>
</feature>
<organism evidence="10 11">
    <name type="scientific">Dyella flava</name>
    <dbReference type="NCBI Taxonomy" id="1920170"/>
    <lineage>
        <taxon>Bacteria</taxon>
        <taxon>Pseudomonadati</taxon>
        <taxon>Pseudomonadota</taxon>
        <taxon>Gammaproteobacteria</taxon>
        <taxon>Lysobacterales</taxon>
        <taxon>Rhodanobacteraceae</taxon>
        <taxon>Dyella</taxon>
    </lineage>
</organism>
<evidence type="ECO:0000256" key="5">
    <source>
        <dbReference type="ARBA" id="ARBA00022989"/>
    </source>
</evidence>
<evidence type="ECO:0000256" key="3">
    <source>
        <dbReference type="ARBA" id="ARBA00022448"/>
    </source>
</evidence>
<sequence>MNAVATPSTKHSRATAVFTCILAALAGLMFGLDIGVISGATQFIQAGFHISDHTIEWIVSAMMFGAAVGALGASWMSAMLGRKRSLMLGAALFVVGSLLCGAAWSPQALITARLILGLAIGIATFNAPLYLAEVAPESIRGAMISLYQLMITIGILVAFLSDTAFSYSGNWRWMLGIIAIPGALFLLGVSVLPDSPRWLMMRGRTAQAADVLHRLRGDEGVAKREMADIAEQLKTPQRGWHLFQENTHFRRSVGLGMLLQLMQQFTGMNVVMYYAPRIFQNMGYDTHAQLWFTAIVGLTNVLATFIAIGLVDKLGRKPILYIGFAVMAIGLGVVGSMMRAGIASHAEQMFTVAMLLIFIVGFAMSAGPLIWTLCSEVQPLKGRDFGIGCSTVTNWVANMIVGATFLSLLNSVGNAATFWLYAVLNLLFIALTLWLVPETKGATLEQIERNLMAGLPLRRIGDHPAQAHTHGSRELGARNIRQEDAVS</sequence>
<dbReference type="EMBL" id="JADIKE010000018">
    <property type="protein sequence ID" value="MBM7123943.1"/>
    <property type="molecule type" value="Genomic_DNA"/>
</dbReference>
<dbReference type="PANTHER" id="PTHR48020">
    <property type="entry name" value="PROTON MYO-INOSITOL COTRANSPORTER"/>
    <property type="match status" value="1"/>
</dbReference>
<feature type="transmembrane region" description="Helical" evidence="8">
    <location>
        <begin position="418"/>
        <end position="436"/>
    </location>
</feature>
<comment type="subcellular location">
    <subcellularLocation>
        <location evidence="1">Membrane</location>
        <topology evidence="1">Multi-pass membrane protein</topology>
    </subcellularLocation>
</comment>
<feature type="transmembrane region" description="Helical" evidence="8">
    <location>
        <begin position="16"/>
        <end position="37"/>
    </location>
</feature>
<feature type="transmembrane region" description="Helical" evidence="8">
    <location>
        <begin position="288"/>
        <end position="311"/>
    </location>
</feature>
<feature type="domain" description="Major facilitator superfamily (MFS) profile" evidence="9">
    <location>
        <begin position="19"/>
        <end position="440"/>
    </location>
</feature>
<keyword evidence="4 8" id="KW-0812">Transmembrane</keyword>
<dbReference type="PROSITE" id="PS50850">
    <property type="entry name" value="MFS"/>
    <property type="match status" value="1"/>
</dbReference>
<dbReference type="InterPro" id="IPR003663">
    <property type="entry name" value="Sugar/inositol_transpt"/>
</dbReference>
<dbReference type="PANTHER" id="PTHR48020:SF12">
    <property type="entry name" value="PROTON MYO-INOSITOL COTRANSPORTER"/>
    <property type="match status" value="1"/>
</dbReference>
<dbReference type="InterPro" id="IPR005829">
    <property type="entry name" value="Sugar_transporter_CS"/>
</dbReference>
<name>A0ABS2JZN7_9GAMM</name>
<keyword evidence="3 7" id="KW-0813">Transport</keyword>
<keyword evidence="6 8" id="KW-0472">Membrane</keyword>
<evidence type="ECO:0000256" key="2">
    <source>
        <dbReference type="ARBA" id="ARBA00010992"/>
    </source>
</evidence>
<evidence type="ECO:0000256" key="4">
    <source>
        <dbReference type="ARBA" id="ARBA00022692"/>
    </source>
</evidence>
<dbReference type="SUPFAM" id="SSF103473">
    <property type="entry name" value="MFS general substrate transporter"/>
    <property type="match status" value="1"/>
</dbReference>
<dbReference type="PRINTS" id="PR00171">
    <property type="entry name" value="SUGRTRNSPORT"/>
</dbReference>
<feature type="transmembrane region" description="Helical" evidence="8">
    <location>
        <begin position="253"/>
        <end position="276"/>
    </location>
</feature>
<accession>A0ABS2JZN7</accession>
<keyword evidence="5 8" id="KW-1133">Transmembrane helix</keyword>
<feature type="transmembrane region" description="Helical" evidence="8">
    <location>
        <begin position="85"/>
        <end position="104"/>
    </location>
</feature>
<evidence type="ECO:0000313" key="10">
    <source>
        <dbReference type="EMBL" id="MBM7123943.1"/>
    </source>
</evidence>
<dbReference type="RefSeq" id="WP_204678660.1">
    <property type="nucleotide sequence ID" value="NZ_BSNR01000025.1"/>
</dbReference>
<dbReference type="InterPro" id="IPR036259">
    <property type="entry name" value="MFS_trans_sf"/>
</dbReference>
<dbReference type="PROSITE" id="PS00217">
    <property type="entry name" value="SUGAR_TRANSPORT_2"/>
    <property type="match status" value="1"/>
</dbReference>
<feature type="transmembrane region" description="Helical" evidence="8">
    <location>
        <begin position="350"/>
        <end position="373"/>
    </location>
</feature>
<dbReference type="NCBIfam" id="TIGR00879">
    <property type="entry name" value="SP"/>
    <property type="match status" value="1"/>
</dbReference>
<reference evidence="10" key="1">
    <citation type="submission" date="2020-10" db="EMBL/GenBank/DDBJ databases">
        <title>Phylogeny of dyella-like bacteria.</title>
        <authorList>
            <person name="Fu J."/>
        </authorList>
    </citation>
    <scope>NUCLEOTIDE SEQUENCE</scope>
    <source>
        <strain evidence="10">DHOC52</strain>
    </source>
</reference>
<evidence type="ECO:0000256" key="7">
    <source>
        <dbReference type="RuleBase" id="RU003346"/>
    </source>
</evidence>
<dbReference type="InterPro" id="IPR005828">
    <property type="entry name" value="MFS_sugar_transport-like"/>
</dbReference>
<dbReference type="CDD" id="cd17315">
    <property type="entry name" value="MFS_GLUT_like"/>
    <property type="match status" value="1"/>
</dbReference>
<proteinExistence type="inferred from homology"/>
<keyword evidence="11" id="KW-1185">Reference proteome</keyword>
<feature type="transmembrane region" description="Helical" evidence="8">
    <location>
        <begin position="110"/>
        <end position="132"/>
    </location>
</feature>
<evidence type="ECO:0000256" key="8">
    <source>
        <dbReference type="SAM" id="Phobius"/>
    </source>
</evidence>
<feature type="transmembrane region" description="Helical" evidence="8">
    <location>
        <begin position="57"/>
        <end position="78"/>
    </location>
</feature>
<feature type="transmembrane region" description="Helical" evidence="8">
    <location>
        <begin position="318"/>
        <end position="338"/>
    </location>
</feature>
<evidence type="ECO:0000259" key="9">
    <source>
        <dbReference type="PROSITE" id="PS50850"/>
    </source>
</evidence>
<protein>
    <submittedName>
        <fullName evidence="10">Sugar porter family MFS transporter</fullName>
    </submittedName>
</protein>
<dbReference type="InterPro" id="IPR020846">
    <property type="entry name" value="MFS_dom"/>
</dbReference>
<dbReference type="Gene3D" id="1.20.1250.20">
    <property type="entry name" value="MFS general substrate transporter like domains"/>
    <property type="match status" value="1"/>
</dbReference>
<comment type="similarity">
    <text evidence="2 7">Belongs to the major facilitator superfamily. Sugar transporter (TC 2.A.1.1) family.</text>
</comment>
<feature type="transmembrane region" description="Helical" evidence="8">
    <location>
        <begin position="144"/>
        <end position="161"/>
    </location>
</feature>
<dbReference type="InterPro" id="IPR050814">
    <property type="entry name" value="Myo-inositol_Transporter"/>
</dbReference>
<evidence type="ECO:0000256" key="1">
    <source>
        <dbReference type="ARBA" id="ARBA00004141"/>
    </source>
</evidence>
<gene>
    <name evidence="10" type="ORF">ISP19_01005</name>
</gene>
<dbReference type="Proteomes" id="UP001430149">
    <property type="component" value="Unassembled WGS sequence"/>
</dbReference>